<sequence>MVRTAFIAALLTTAAAPALAQVPYSGPRWEPRHEAPRRHPLPRPEVVAEARAEAYAGPEGGYARGDAYARDGYGRVVRDRDYDGYGAYGRLHGGYVSDAYRFYGRRYAYQDRIGGTGGAYAQAEAYAGGAYARAEARVGGAPYPYAYGHEDGSGYGYGGPAYERYAEPPPYHGGAGRYDPPQPPYGYGYGYGWREGYAYDLRGEDWGGHRPGCDCPHHRRR</sequence>
<organism evidence="2 3">
    <name type="scientific">Peiella sedimenti</name>
    <dbReference type="NCBI Taxonomy" id="3061083"/>
    <lineage>
        <taxon>Bacteria</taxon>
        <taxon>Pseudomonadati</taxon>
        <taxon>Pseudomonadota</taxon>
        <taxon>Alphaproteobacteria</taxon>
        <taxon>Caulobacterales</taxon>
        <taxon>Caulobacteraceae</taxon>
        <taxon>Peiella</taxon>
    </lineage>
</organism>
<dbReference type="EMBL" id="JAUKTR010000005">
    <property type="protein sequence ID" value="MDO1560030.1"/>
    <property type="molecule type" value="Genomic_DNA"/>
</dbReference>
<comment type="caution">
    <text evidence="2">The sequence shown here is derived from an EMBL/GenBank/DDBJ whole genome shotgun (WGS) entry which is preliminary data.</text>
</comment>
<feature type="signal peptide" evidence="1">
    <location>
        <begin position="1"/>
        <end position="20"/>
    </location>
</feature>
<evidence type="ECO:0000313" key="2">
    <source>
        <dbReference type="EMBL" id="MDO1560030.1"/>
    </source>
</evidence>
<accession>A0ABT8SPI3</accession>
<reference evidence="2" key="1">
    <citation type="submission" date="2023-07" db="EMBL/GenBank/DDBJ databases">
        <title>Brevundimonas soil sp. nov., isolated from the soil of chemical plant.</title>
        <authorList>
            <person name="Wu N."/>
        </authorList>
    </citation>
    <scope>NUCLEOTIDE SEQUENCE</scope>
    <source>
        <strain evidence="2">XZ-24</strain>
    </source>
</reference>
<protein>
    <submittedName>
        <fullName evidence="2">Uncharacterized protein</fullName>
    </submittedName>
</protein>
<proteinExistence type="predicted"/>
<dbReference type="RefSeq" id="WP_302110461.1">
    <property type="nucleotide sequence ID" value="NZ_JAUKTR010000005.1"/>
</dbReference>
<evidence type="ECO:0000313" key="3">
    <source>
        <dbReference type="Proteomes" id="UP001169063"/>
    </source>
</evidence>
<dbReference type="Proteomes" id="UP001169063">
    <property type="component" value="Unassembled WGS sequence"/>
</dbReference>
<feature type="chain" id="PRO_5045290371" evidence="1">
    <location>
        <begin position="21"/>
        <end position="221"/>
    </location>
</feature>
<name>A0ABT8SPI3_9CAUL</name>
<gene>
    <name evidence="2" type="ORF">Q0812_11390</name>
</gene>
<keyword evidence="3" id="KW-1185">Reference proteome</keyword>
<evidence type="ECO:0000256" key="1">
    <source>
        <dbReference type="SAM" id="SignalP"/>
    </source>
</evidence>
<keyword evidence="1" id="KW-0732">Signal</keyword>